<proteinExistence type="predicted"/>
<dbReference type="InterPro" id="IPR001791">
    <property type="entry name" value="Laminin_G"/>
</dbReference>
<evidence type="ECO:0000259" key="2">
    <source>
        <dbReference type="PROSITE" id="PS50025"/>
    </source>
</evidence>
<keyword evidence="4" id="KW-1185">Reference proteome</keyword>
<dbReference type="SUPFAM" id="SSF49899">
    <property type="entry name" value="Concanavalin A-like lectins/glucanases"/>
    <property type="match status" value="1"/>
</dbReference>
<reference evidence="3 4" key="1">
    <citation type="submission" date="2014-03" db="EMBL/GenBank/DDBJ databases">
        <title>Draft genome of the hookworm Oesophagostomum dentatum.</title>
        <authorList>
            <person name="Mitreva M."/>
        </authorList>
    </citation>
    <scope>NUCLEOTIDE SEQUENCE [LARGE SCALE GENOMIC DNA]</scope>
    <source>
        <strain evidence="3 4">OD-Hann</strain>
    </source>
</reference>
<accession>A0A0B1TQQ6</accession>
<comment type="caution">
    <text evidence="1">Lacks conserved residue(s) required for the propagation of feature annotation.</text>
</comment>
<dbReference type="InterPro" id="IPR013320">
    <property type="entry name" value="ConA-like_dom_sf"/>
</dbReference>
<dbReference type="OrthoDB" id="5836593at2759"/>
<protein>
    <recommendedName>
        <fullName evidence="2">Laminin G domain-containing protein</fullName>
    </recommendedName>
</protein>
<dbReference type="EMBL" id="KN549213">
    <property type="protein sequence ID" value="KHJ99589.1"/>
    <property type="molecule type" value="Genomic_DNA"/>
</dbReference>
<dbReference type="PROSITE" id="PS50025">
    <property type="entry name" value="LAM_G_DOMAIN"/>
    <property type="match status" value="1"/>
</dbReference>
<evidence type="ECO:0000313" key="3">
    <source>
        <dbReference type="EMBL" id="KHJ99589.1"/>
    </source>
</evidence>
<evidence type="ECO:0000256" key="1">
    <source>
        <dbReference type="PROSITE-ProRule" id="PRU00122"/>
    </source>
</evidence>
<dbReference type="AlphaFoldDB" id="A0A0B1TQQ6"/>
<organism evidence="3 4">
    <name type="scientific">Oesophagostomum dentatum</name>
    <name type="common">Nodular worm</name>
    <dbReference type="NCBI Taxonomy" id="61180"/>
    <lineage>
        <taxon>Eukaryota</taxon>
        <taxon>Metazoa</taxon>
        <taxon>Ecdysozoa</taxon>
        <taxon>Nematoda</taxon>
        <taxon>Chromadorea</taxon>
        <taxon>Rhabditida</taxon>
        <taxon>Rhabditina</taxon>
        <taxon>Rhabditomorpha</taxon>
        <taxon>Strongyloidea</taxon>
        <taxon>Strongylidae</taxon>
        <taxon>Oesophagostomum</taxon>
    </lineage>
</organism>
<dbReference type="Gene3D" id="2.60.120.200">
    <property type="match status" value="2"/>
</dbReference>
<name>A0A0B1TQQ6_OESDE</name>
<feature type="domain" description="Laminin G" evidence="2">
    <location>
        <begin position="1"/>
        <end position="52"/>
    </location>
</feature>
<sequence length="143" mass="16009">MRRRMYVGGVISKHRSTFNLLVPGYDGCIRDFQVNDVMEELEGESARDVIPCARPTKGMYAHEGGFVVFDGLQKTVRNRYQGVDISLSFRPIVNEGTVLALVANSNPETARLTIGTKQEKVRSLMNFEQLSCSSDCLRLLPHS</sequence>
<dbReference type="Proteomes" id="UP000053660">
    <property type="component" value="Unassembled WGS sequence"/>
</dbReference>
<evidence type="ECO:0000313" key="4">
    <source>
        <dbReference type="Proteomes" id="UP000053660"/>
    </source>
</evidence>
<gene>
    <name evidence="3" type="ORF">OESDEN_00423</name>
</gene>